<evidence type="ECO:0000313" key="4">
    <source>
        <dbReference type="Proteomes" id="UP001596435"/>
    </source>
</evidence>
<comment type="caution">
    <text evidence="3">The sequence shown here is derived from an EMBL/GenBank/DDBJ whole genome shotgun (WGS) entry which is preliminary data.</text>
</comment>
<dbReference type="Pfam" id="PF00899">
    <property type="entry name" value="ThiF"/>
    <property type="match status" value="1"/>
</dbReference>
<dbReference type="EMBL" id="JBHTAJ010000080">
    <property type="protein sequence ID" value="MFC7183860.1"/>
    <property type="molecule type" value="Genomic_DNA"/>
</dbReference>
<proteinExistence type="predicted"/>
<accession>A0ABW2G2X0</accession>
<dbReference type="InterPro" id="IPR035985">
    <property type="entry name" value="Ubiquitin-activating_enz"/>
</dbReference>
<feature type="domain" description="THIF-type NAD/FAD binding fold" evidence="2">
    <location>
        <begin position="122"/>
        <end position="363"/>
    </location>
</feature>
<dbReference type="Gene3D" id="3.90.930.60">
    <property type="match status" value="1"/>
</dbReference>
<dbReference type="InterPro" id="IPR045886">
    <property type="entry name" value="ThiF/MoeB/HesA"/>
</dbReference>
<gene>
    <name evidence="3" type="ORF">ACFQMG_30370</name>
</gene>
<feature type="region of interest" description="Disordered" evidence="1">
    <location>
        <begin position="287"/>
        <end position="307"/>
    </location>
</feature>
<protein>
    <submittedName>
        <fullName evidence="3">HesA/MoeB/ThiF family protein</fullName>
    </submittedName>
</protein>
<dbReference type="PANTHER" id="PTHR10953">
    <property type="entry name" value="UBIQUITIN-ACTIVATING ENZYME E1"/>
    <property type="match status" value="1"/>
</dbReference>
<keyword evidence="4" id="KW-1185">Reference proteome</keyword>
<evidence type="ECO:0000259" key="2">
    <source>
        <dbReference type="Pfam" id="PF00899"/>
    </source>
</evidence>
<dbReference type="Proteomes" id="UP001596435">
    <property type="component" value="Unassembled WGS sequence"/>
</dbReference>
<evidence type="ECO:0000256" key="1">
    <source>
        <dbReference type="SAM" id="MobiDB-lite"/>
    </source>
</evidence>
<sequence>MLLPRIKPEHRPYRTDSGGIRIGGSIHGIGAEIDDPTGWIWTLVSLADGTRSGAAIGAEVAARHPAVPPAQAAAGLARLTAAGFLEDAGSAPPPELTARERERHSRGHDLYRWMDLGPRANGWDVQLRLRNARVLLIGLGGTGGAAALALAASGVGELRCVDPDTVELSNLNRQTLYTEADLGRPKAEAAGARLRALNSDITVLARRLRITGPDDLRPLVEEAPRPDLLLLCADRPDDVRRWTNRICLDAGLPWLDAGYRGPLATVGVHAPGRGACWECLHTAGRAGRDTGLPPGADEQEVTPRMPWNPANAVTAGLSGALLAHAALALLTGVPPLEPGFRFGLNLMLPGEPLLERHPRRPDCPACGTPPPGAG</sequence>
<dbReference type="Gene3D" id="3.40.50.720">
    <property type="entry name" value="NAD(P)-binding Rossmann-like Domain"/>
    <property type="match status" value="1"/>
</dbReference>
<dbReference type="SUPFAM" id="SSF69572">
    <property type="entry name" value="Activating enzymes of the ubiquitin-like proteins"/>
    <property type="match status" value="1"/>
</dbReference>
<name>A0ABW2G2X0_9ACTN</name>
<dbReference type="InterPro" id="IPR000594">
    <property type="entry name" value="ThiF_NAD_FAD-bd"/>
</dbReference>
<reference evidence="4" key="1">
    <citation type="journal article" date="2019" name="Int. J. Syst. Evol. Microbiol.">
        <title>The Global Catalogue of Microorganisms (GCM) 10K type strain sequencing project: providing services to taxonomists for standard genome sequencing and annotation.</title>
        <authorList>
            <consortium name="The Broad Institute Genomics Platform"/>
            <consortium name="The Broad Institute Genome Sequencing Center for Infectious Disease"/>
            <person name="Wu L."/>
            <person name="Ma J."/>
        </authorList>
    </citation>
    <scope>NUCLEOTIDE SEQUENCE [LARGE SCALE GENOMIC DNA]</scope>
    <source>
        <strain evidence="4">CGMCC 1.12859</strain>
    </source>
</reference>
<feature type="region of interest" description="Disordered" evidence="1">
    <location>
        <begin position="353"/>
        <end position="374"/>
    </location>
</feature>
<dbReference type="RefSeq" id="WP_345708161.1">
    <property type="nucleotide sequence ID" value="NZ_BAABKV010000001.1"/>
</dbReference>
<evidence type="ECO:0000313" key="3">
    <source>
        <dbReference type="EMBL" id="MFC7183860.1"/>
    </source>
</evidence>
<feature type="compositionally biased region" description="Basic and acidic residues" evidence="1">
    <location>
        <begin position="353"/>
        <end position="362"/>
    </location>
</feature>
<organism evidence="3 4">
    <name type="scientific">Kitasatospora paranensis</name>
    <dbReference type="NCBI Taxonomy" id="258053"/>
    <lineage>
        <taxon>Bacteria</taxon>
        <taxon>Bacillati</taxon>
        <taxon>Actinomycetota</taxon>
        <taxon>Actinomycetes</taxon>
        <taxon>Kitasatosporales</taxon>
        <taxon>Streptomycetaceae</taxon>
        <taxon>Kitasatospora</taxon>
    </lineage>
</organism>
<dbReference type="PANTHER" id="PTHR10953:SF102">
    <property type="entry name" value="ADENYLYLTRANSFERASE AND SULFURTRANSFERASE MOCS3"/>
    <property type="match status" value="1"/>
</dbReference>